<dbReference type="EMBL" id="ML738722">
    <property type="protein sequence ID" value="KAE8157500.1"/>
    <property type="molecule type" value="Genomic_DNA"/>
</dbReference>
<dbReference type="Gene3D" id="3.50.50.60">
    <property type="entry name" value="FAD/NAD(P)-binding domain"/>
    <property type="match status" value="1"/>
</dbReference>
<dbReference type="OrthoDB" id="38045at2759"/>
<organism evidence="1 2">
    <name type="scientific">Aspergillus tamarii</name>
    <dbReference type="NCBI Taxonomy" id="41984"/>
    <lineage>
        <taxon>Eukaryota</taxon>
        <taxon>Fungi</taxon>
        <taxon>Dikarya</taxon>
        <taxon>Ascomycota</taxon>
        <taxon>Pezizomycotina</taxon>
        <taxon>Eurotiomycetes</taxon>
        <taxon>Eurotiomycetidae</taxon>
        <taxon>Eurotiales</taxon>
        <taxon>Aspergillaceae</taxon>
        <taxon>Aspergillus</taxon>
        <taxon>Aspergillus subgen. Circumdati</taxon>
    </lineage>
</organism>
<dbReference type="InterPro" id="IPR036188">
    <property type="entry name" value="FAD/NAD-bd_sf"/>
</dbReference>
<evidence type="ECO:0008006" key="3">
    <source>
        <dbReference type="Google" id="ProtNLM"/>
    </source>
</evidence>
<evidence type="ECO:0000313" key="1">
    <source>
        <dbReference type="EMBL" id="KAE8157500.1"/>
    </source>
</evidence>
<dbReference type="AlphaFoldDB" id="A0A5N6UG03"/>
<proteinExistence type="predicted"/>
<accession>A0A5N6UG03</accession>
<dbReference type="Proteomes" id="UP000326950">
    <property type="component" value="Unassembled WGS sequence"/>
</dbReference>
<evidence type="ECO:0000313" key="2">
    <source>
        <dbReference type="Proteomes" id="UP000326950"/>
    </source>
</evidence>
<gene>
    <name evidence="1" type="ORF">BDV40DRAFT_292636</name>
</gene>
<sequence>MLIQLLGLITTDLLEPNHGIVSMYVRRFGHGYSTLSLERNGALAEILPYFQEKDILTRGRFGSWKYEFGSQDHSFMLGVEAVDHILFGGHEVPLSNPDFVNSRVDTERRLSSTKVVRK</sequence>
<name>A0A5N6UG03_ASPTM</name>
<protein>
    <recommendedName>
        <fullName evidence="3">Amine oxidase domain-containing protein</fullName>
    </recommendedName>
</protein>
<keyword evidence="2" id="KW-1185">Reference proteome</keyword>
<reference evidence="1 2" key="1">
    <citation type="submission" date="2019-04" db="EMBL/GenBank/DDBJ databases">
        <title>Friends and foes A comparative genomics study of 23 Aspergillus species from section Flavi.</title>
        <authorList>
            <consortium name="DOE Joint Genome Institute"/>
            <person name="Kjaerbolling I."/>
            <person name="Vesth T."/>
            <person name="Frisvad J.C."/>
            <person name="Nybo J.L."/>
            <person name="Theobald S."/>
            <person name="Kildgaard S."/>
            <person name="Isbrandt T."/>
            <person name="Kuo A."/>
            <person name="Sato A."/>
            <person name="Lyhne E.K."/>
            <person name="Kogle M.E."/>
            <person name="Wiebenga A."/>
            <person name="Kun R.S."/>
            <person name="Lubbers R.J."/>
            <person name="Makela M.R."/>
            <person name="Barry K."/>
            <person name="Chovatia M."/>
            <person name="Clum A."/>
            <person name="Daum C."/>
            <person name="Haridas S."/>
            <person name="He G."/>
            <person name="LaButti K."/>
            <person name="Lipzen A."/>
            <person name="Mondo S."/>
            <person name="Riley R."/>
            <person name="Salamov A."/>
            <person name="Simmons B.A."/>
            <person name="Magnuson J.K."/>
            <person name="Henrissat B."/>
            <person name="Mortensen U.H."/>
            <person name="Larsen T.O."/>
            <person name="Devries R.P."/>
            <person name="Grigoriev I.V."/>
            <person name="Machida M."/>
            <person name="Baker S.E."/>
            <person name="Andersen M.R."/>
        </authorList>
    </citation>
    <scope>NUCLEOTIDE SEQUENCE [LARGE SCALE GENOMIC DNA]</scope>
    <source>
        <strain evidence="1 2">CBS 117626</strain>
    </source>
</reference>